<dbReference type="PRINTS" id="PR00260">
    <property type="entry name" value="CHEMTRNSDUCR"/>
</dbReference>
<feature type="domain" description="HAMP" evidence="6">
    <location>
        <begin position="196"/>
        <end position="248"/>
    </location>
</feature>
<sequence length="536" mass="58675">MTISKKLWVMVGVTLLCVVAVAVFSALQLTILNKRFASYQTEDEITSRLYQLKGSLLSLARIDPILPEASTLLKTVNTEVTQNLPWLADHMAEKSAATFKINIAEHWQSYHKNLVSAIKIALTAPQDALSVPEEAYRIDLLPAVDLIDKEISSRQKALKETATRMQGRMEGLLVWSITPLVFMGVVILFLQIWTAQRIRHQMANITQAVDQLASGNLAARLPVIGKDEFAHLSESINHIVVKFHDLLVAIRGFAYKGIEDAKQINALTGVVAGLTQQQTERAEASRLVASDIFAKNEAITSNVDQTLLEANKSTVRSGVIENKANQTALEIKELTVNIQQAVSSSNELTQALDEIAKISHLIKEIADQTNLLALNAAIEAARAGEHGRGFAVVADEVRKLSASTAESTRHIFVSLNRLSDVGQRILHCMNKADESGAVSLKLQQDLMSEIQAVNTELQSVCQMITGIAEISQLQHESGEEIVLHGNDVAKLSADISEHVQTLPEAMVKLSDSSELLISELSYFREGEQAFVSHAAA</sequence>
<dbReference type="SMART" id="SM00304">
    <property type="entry name" value="HAMP"/>
    <property type="match status" value="1"/>
</dbReference>
<dbReference type="SUPFAM" id="SSF58104">
    <property type="entry name" value="Methyl-accepting chemotaxis protein (MCP) signaling domain"/>
    <property type="match status" value="1"/>
</dbReference>
<dbReference type="RefSeq" id="WP_227181701.1">
    <property type="nucleotide sequence ID" value="NZ_JAJBZT010000010.1"/>
</dbReference>
<dbReference type="InterPro" id="IPR004090">
    <property type="entry name" value="Chemotax_Me-accpt_rcpt"/>
</dbReference>
<keyword evidence="4" id="KW-1133">Transmembrane helix</keyword>
<name>A0ABS8D9I7_9NEIS</name>
<feature type="transmembrane region" description="Helical" evidence="4">
    <location>
        <begin position="6"/>
        <end position="27"/>
    </location>
</feature>
<dbReference type="CDD" id="cd06225">
    <property type="entry name" value="HAMP"/>
    <property type="match status" value="1"/>
</dbReference>
<dbReference type="Pfam" id="PF00672">
    <property type="entry name" value="HAMP"/>
    <property type="match status" value="1"/>
</dbReference>
<evidence type="ECO:0000259" key="5">
    <source>
        <dbReference type="PROSITE" id="PS50111"/>
    </source>
</evidence>
<dbReference type="SMART" id="SM00283">
    <property type="entry name" value="MA"/>
    <property type="match status" value="1"/>
</dbReference>
<keyword evidence="8" id="KW-1185">Reference proteome</keyword>
<dbReference type="PANTHER" id="PTHR32089">
    <property type="entry name" value="METHYL-ACCEPTING CHEMOTAXIS PROTEIN MCPB"/>
    <property type="match status" value="1"/>
</dbReference>
<comment type="caution">
    <text evidence="7">The sequence shown here is derived from an EMBL/GenBank/DDBJ whole genome shotgun (WGS) entry which is preliminary data.</text>
</comment>
<protein>
    <submittedName>
        <fullName evidence="7">Methyl-accepting chemotaxis protein</fullName>
    </submittedName>
</protein>
<proteinExistence type="inferred from homology"/>
<evidence type="ECO:0000256" key="1">
    <source>
        <dbReference type="ARBA" id="ARBA00023224"/>
    </source>
</evidence>
<evidence type="ECO:0000256" key="2">
    <source>
        <dbReference type="ARBA" id="ARBA00029447"/>
    </source>
</evidence>
<comment type="similarity">
    <text evidence="2">Belongs to the methyl-accepting chemotaxis (MCP) protein family.</text>
</comment>
<dbReference type="EMBL" id="JAJBZT010000010">
    <property type="protein sequence ID" value="MCB6184882.1"/>
    <property type="molecule type" value="Genomic_DNA"/>
</dbReference>
<reference evidence="7" key="1">
    <citation type="submission" date="2021-10" db="EMBL/GenBank/DDBJ databases">
        <title>The complete genome sequence of Leeia sp. TBRC 13508.</title>
        <authorList>
            <person name="Charoenyingcharoen P."/>
            <person name="Yukphan P."/>
        </authorList>
    </citation>
    <scope>NUCLEOTIDE SEQUENCE</scope>
    <source>
        <strain evidence="7">TBRC 13508</strain>
    </source>
</reference>
<dbReference type="InterPro" id="IPR004089">
    <property type="entry name" value="MCPsignal_dom"/>
</dbReference>
<feature type="domain" description="Methyl-accepting transducer" evidence="5">
    <location>
        <begin position="260"/>
        <end position="489"/>
    </location>
</feature>
<evidence type="ECO:0000313" key="7">
    <source>
        <dbReference type="EMBL" id="MCB6184882.1"/>
    </source>
</evidence>
<keyword evidence="4" id="KW-0472">Membrane</keyword>
<dbReference type="Gene3D" id="1.10.287.950">
    <property type="entry name" value="Methyl-accepting chemotaxis protein"/>
    <property type="match status" value="1"/>
</dbReference>
<dbReference type="Proteomes" id="UP001165395">
    <property type="component" value="Unassembled WGS sequence"/>
</dbReference>
<feature type="transmembrane region" description="Helical" evidence="4">
    <location>
        <begin position="172"/>
        <end position="193"/>
    </location>
</feature>
<dbReference type="Gene3D" id="6.10.340.10">
    <property type="match status" value="1"/>
</dbReference>
<accession>A0ABS8D9I7</accession>
<evidence type="ECO:0000256" key="3">
    <source>
        <dbReference type="PROSITE-ProRule" id="PRU00284"/>
    </source>
</evidence>
<dbReference type="Pfam" id="PF00015">
    <property type="entry name" value="MCPsignal"/>
    <property type="match status" value="1"/>
</dbReference>
<keyword evidence="4" id="KW-0812">Transmembrane</keyword>
<organism evidence="7 8">
    <name type="scientific">Leeia speluncae</name>
    <dbReference type="NCBI Taxonomy" id="2884804"/>
    <lineage>
        <taxon>Bacteria</taxon>
        <taxon>Pseudomonadati</taxon>
        <taxon>Pseudomonadota</taxon>
        <taxon>Betaproteobacteria</taxon>
        <taxon>Neisseriales</taxon>
        <taxon>Leeiaceae</taxon>
        <taxon>Leeia</taxon>
    </lineage>
</organism>
<dbReference type="InterPro" id="IPR003660">
    <property type="entry name" value="HAMP_dom"/>
</dbReference>
<evidence type="ECO:0000313" key="8">
    <source>
        <dbReference type="Proteomes" id="UP001165395"/>
    </source>
</evidence>
<keyword evidence="1 3" id="KW-0807">Transducer</keyword>
<gene>
    <name evidence="7" type="ORF">LIN78_15140</name>
</gene>
<dbReference type="PROSITE" id="PS50111">
    <property type="entry name" value="CHEMOTAXIS_TRANSDUC_2"/>
    <property type="match status" value="1"/>
</dbReference>
<dbReference type="PANTHER" id="PTHR32089:SF112">
    <property type="entry name" value="LYSOZYME-LIKE PROTEIN-RELATED"/>
    <property type="match status" value="1"/>
</dbReference>
<evidence type="ECO:0000256" key="4">
    <source>
        <dbReference type="SAM" id="Phobius"/>
    </source>
</evidence>
<evidence type="ECO:0000259" key="6">
    <source>
        <dbReference type="PROSITE" id="PS50885"/>
    </source>
</evidence>
<dbReference type="PROSITE" id="PS50885">
    <property type="entry name" value="HAMP"/>
    <property type="match status" value="1"/>
</dbReference>